<dbReference type="AlphaFoldDB" id="A0A131YSU2"/>
<dbReference type="PANTHER" id="PTHR33964">
    <property type="entry name" value="RE45066P-RELATED"/>
    <property type="match status" value="1"/>
</dbReference>
<protein>
    <submittedName>
        <fullName evidence="1">24 kDa family member</fullName>
    </submittedName>
</protein>
<organism evidence="1">
    <name type="scientific">Rhipicephalus appendiculatus</name>
    <name type="common">Brown ear tick</name>
    <dbReference type="NCBI Taxonomy" id="34631"/>
    <lineage>
        <taxon>Eukaryota</taxon>
        <taxon>Metazoa</taxon>
        <taxon>Ecdysozoa</taxon>
        <taxon>Arthropoda</taxon>
        <taxon>Chelicerata</taxon>
        <taxon>Arachnida</taxon>
        <taxon>Acari</taxon>
        <taxon>Parasitiformes</taxon>
        <taxon>Ixodida</taxon>
        <taxon>Ixodoidea</taxon>
        <taxon>Ixodidae</taxon>
        <taxon>Rhipicephalinae</taxon>
        <taxon>Rhipicephalus</taxon>
        <taxon>Rhipicephalus</taxon>
    </lineage>
</organism>
<accession>A0A131YSU2</accession>
<sequence>MCEYLRIVALCRLRRGCTARMKMWKATAFLFVTTYIGICRSQLKPGCEKAELHACGEDYMVYSNSTRMPEPDEPEFEAICELFREQVACTLNFAQRCLQDGIPRVVALVSMEAAGDDFEAACTEGTDEHAMLRNSVKCMNAVGTKLNRCFDGLRDGLGESLASSQGIRTIHYACCTYNTFMDCIERSLDGCEPGSKAKDYLNTVMDRTYGQMLSLVCGRYTRGSTHCLDLPKLPPYMGPKRNLIDMLIEIASAFKNVNN</sequence>
<dbReference type="PANTHER" id="PTHR33964:SF1">
    <property type="entry name" value="RE45066P"/>
    <property type="match status" value="1"/>
</dbReference>
<proteinExistence type="predicted"/>
<reference evidence="1" key="1">
    <citation type="journal article" date="2016" name="Ticks Tick Borne Dis.">
        <title>De novo assembly and annotation of the salivary gland transcriptome of Rhipicephalus appendiculatus male and female ticks during blood feeding.</title>
        <authorList>
            <person name="de Castro M.H."/>
            <person name="de Klerk D."/>
            <person name="Pienaar R."/>
            <person name="Latif A.A."/>
            <person name="Rees D.J."/>
            <person name="Mans B.J."/>
        </authorList>
    </citation>
    <scope>NUCLEOTIDE SEQUENCE</scope>
    <source>
        <tissue evidence="1">Salivary glands</tissue>
    </source>
</reference>
<evidence type="ECO:0000313" key="1">
    <source>
        <dbReference type="EMBL" id="JAP81540.1"/>
    </source>
</evidence>
<name>A0A131YSU2_RHIAP</name>
<dbReference type="EMBL" id="GEDV01007017">
    <property type="protein sequence ID" value="JAP81540.1"/>
    <property type="molecule type" value="Transcribed_RNA"/>
</dbReference>